<reference evidence="6 7" key="1">
    <citation type="journal article" date="2015" name="Genome Announc.">
        <title>Virulence Factor Genes Detected in the Complete Genome Sequence of Corynebacterium uterequi DSM 45634, Isolated from the Uterus of a Maiden Mare.</title>
        <authorList>
            <person name="Ruckert C."/>
            <person name="Kriete M."/>
            <person name="Jaenicke S."/>
            <person name="Winkler A."/>
            <person name="Tauch A."/>
        </authorList>
    </citation>
    <scope>NUCLEOTIDE SEQUENCE [LARGE SCALE GENOMIC DNA]</scope>
    <source>
        <strain evidence="6 7">DSM 45634</strain>
    </source>
</reference>
<dbReference type="Gene3D" id="3.30.420.40">
    <property type="match status" value="2"/>
</dbReference>
<sequence>MVVMAELTKVPTMSIPLKEATGPFVLALDIGSTASRGGLYDATGCPVKGSKQRLSHAFVSDYDGTSAIDADQVVAECREIIAAIVDFAAKKNVRIDAVAMDTFAASLVLVDASGNALTRAITYADSRCADYVTALRERVDEAAYHARTGVRLHTSYHPARLAWLAAEYPELLARTKRIMSIGEYVYFKLAGIVGVATSTAAWSGVLNVHTGEIDKEILDAVGVSASLFAPVFGPQTPTHPERTPWPALNGTPWLHAIPDGWPSNVGPGAVDASTVAVAAATSGAARVILPQVPENVPAGLWCYRLDAQQAILGGALNDVGRAISWLETTLAPVDPAELGERLAGPPDEDVPAVLPFFTGERATGWAADAKATITDITEETTVLDMWHGVIESIAISYARIFEQLSDAGMAAERVIASGRVTTEHPEWLQVLANVTGATVIPLAMKRATLRGTALIALEVINPGGTRAVPPFGEPFSPRADAAEHYARLRRRFDELYSTLVDVKASAD</sequence>
<comment type="similarity">
    <text evidence="1">Belongs to the FGGY kinase family.</text>
</comment>
<evidence type="ECO:0000259" key="5">
    <source>
        <dbReference type="Pfam" id="PF02782"/>
    </source>
</evidence>
<dbReference type="Pfam" id="PF00370">
    <property type="entry name" value="FGGY_N"/>
    <property type="match status" value="1"/>
</dbReference>
<dbReference type="PANTHER" id="PTHR43095">
    <property type="entry name" value="SUGAR KINASE"/>
    <property type="match status" value="1"/>
</dbReference>
<proteinExistence type="inferred from homology"/>
<gene>
    <name evidence="6" type="ORF">CUTER_10975</name>
</gene>
<evidence type="ECO:0000313" key="6">
    <source>
        <dbReference type="EMBL" id="AKK12156.1"/>
    </source>
</evidence>
<keyword evidence="3 6" id="KW-0418">Kinase</keyword>
<dbReference type="KEGG" id="cut:CUTER_10975"/>
<evidence type="ECO:0000256" key="3">
    <source>
        <dbReference type="ARBA" id="ARBA00022777"/>
    </source>
</evidence>
<dbReference type="InterPro" id="IPR043129">
    <property type="entry name" value="ATPase_NBD"/>
</dbReference>
<reference evidence="7" key="2">
    <citation type="submission" date="2015-05" db="EMBL/GenBank/DDBJ databases">
        <title>Complete genome sequence of Corynebacterium uterequi DSM 45634, isolated from the uterus of a maiden mare.</title>
        <authorList>
            <person name="Ruckert C."/>
            <person name="Albersmeier A."/>
            <person name="Winkler A."/>
            <person name="Tauch A."/>
        </authorList>
    </citation>
    <scope>NUCLEOTIDE SEQUENCE [LARGE SCALE GENOMIC DNA]</scope>
    <source>
        <strain evidence="7">DSM 45634</strain>
    </source>
</reference>
<name>A0A0G3HFR5_9CORY</name>
<dbReference type="SUPFAM" id="SSF53067">
    <property type="entry name" value="Actin-like ATPase domain"/>
    <property type="match status" value="2"/>
</dbReference>
<keyword evidence="2 6" id="KW-0808">Transferase</keyword>
<dbReference type="Pfam" id="PF02782">
    <property type="entry name" value="FGGY_C"/>
    <property type="match status" value="1"/>
</dbReference>
<dbReference type="EMBL" id="CP011546">
    <property type="protein sequence ID" value="AKK12156.1"/>
    <property type="molecule type" value="Genomic_DNA"/>
</dbReference>
<evidence type="ECO:0000259" key="4">
    <source>
        <dbReference type="Pfam" id="PF00370"/>
    </source>
</evidence>
<evidence type="ECO:0000256" key="1">
    <source>
        <dbReference type="ARBA" id="ARBA00009156"/>
    </source>
</evidence>
<dbReference type="Proteomes" id="UP000035548">
    <property type="component" value="Chromosome"/>
</dbReference>
<dbReference type="InterPro" id="IPR050406">
    <property type="entry name" value="FGGY_Carb_Kinase"/>
</dbReference>
<dbReference type="PIRSF" id="PIRSF000538">
    <property type="entry name" value="GlpK"/>
    <property type="match status" value="1"/>
</dbReference>
<dbReference type="InterPro" id="IPR000577">
    <property type="entry name" value="Carb_kinase_FGGY"/>
</dbReference>
<feature type="domain" description="Carbohydrate kinase FGGY N-terminal" evidence="4">
    <location>
        <begin position="25"/>
        <end position="232"/>
    </location>
</feature>
<feature type="domain" description="Carbohydrate kinase FGGY C-terminal" evidence="5">
    <location>
        <begin position="307"/>
        <end position="456"/>
    </location>
</feature>
<dbReference type="PANTHER" id="PTHR43095:SF2">
    <property type="entry name" value="GLUCONOKINASE"/>
    <property type="match status" value="1"/>
</dbReference>
<dbReference type="AlphaFoldDB" id="A0A0G3HFR5"/>
<dbReference type="PATRIC" id="fig|1072256.5.peg.2159"/>
<protein>
    <submittedName>
        <fullName evidence="6">Pentulose/hexulose kinase</fullName>
        <ecNumber evidence="6">2.7.1.12</ecNumber>
    </submittedName>
</protein>
<organism evidence="6 7">
    <name type="scientific">Corynebacterium uterequi</name>
    <dbReference type="NCBI Taxonomy" id="1072256"/>
    <lineage>
        <taxon>Bacteria</taxon>
        <taxon>Bacillati</taxon>
        <taxon>Actinomycetota</taxon>
        <taxon>Actinomycetes</taxon>
        <taxon>Mycobacteriales</taxon>
        <taxon>Corynebacteriaceae</taxon>
        <taxon>Corynebacterium</taxon>
    </lineage>
</organism>
<dbReference type="EC" id="2.7.1.12" evidence="6"/>
<dbReference type="InterPro" id="IPR018485">
    <property type="entry name" value="FGGY_C"/>
</dbReference>
<dbReference type="STRING" id="1072256.CUTER_10975"/>
<accession>A0A0G3HFR5</accession>
<evidence type="ECO:0000313" key="7">
    <source>
        <dbReference type="Proteomes" id="UP000035548"/>
    </source>
</evidence>
<keyword evidence="7" id="KW-1185">Reference proteome</keyword>
<dbReference type="GO" id="GO:0046316">
    <property type="term" value="F:gluconokinase activity"/>
    <property type="evidence" value="ECO:0007669"/>
    <property type="project" value="UniProtKB-EC"/>
</dbReference>
<dbReference type="GO" id="GO:0005975">
    <property type="term" value="P:carbohydrate metabolic process"/>
    <property type="evidence" value="ECO:0007669"/>
    <property type="project" value="InterPro"/>
</dbReference>
<dbReference type="InterPro" id="IPR018484">
    <property type="entry name" value="FGGY_N"/>
</dbReference>
<evidence type="ECO:0000256" key="2">
    <source>
        <dbReference type="ARBA" id="ARBA00022679"/>
    </source>
</evidence>